<reference evidence="1 2" key="1">
    <citation type="submission" date="2024-06" db="EMBL/GenBank/DDBJ databases">
        <title>Genomic Encyclopedia of Type Strains, Phase IV (KMG-IV): sequencing the most valuable type-strain genomes for metagenomic binning, comparative biology and taxonomic classification.</title>
        <authorList>
            <person name="Goeker M."/>
        </authorList>
    </citation>
    <scope>NUCLEOTIDE SEQUENCE [LARGE SCALE GENOMIC DNA]</scope>
    <source>
        <strain evidence="1 2">DSM 26128</strain>
    </source>
</reference>
<comment type="caution">
    <text evidence="1">The sequence shown here is derived from an EMBL/GenBank/DDBJ whole genome shotgun (WGS) entry which is preliminary data.</text>
</comment>
<dbReference type="Proteomes" id="UP001549099">
    <property type="component" value="Unassembled WGS sequence"/>
</dbReference>
<name>A0ABV2GEX2_9BACL</name>
<proteinExistence type="predicted"/>
<dbReference type="EMBL" id="JBEPLW010000036">
    <property type="protein sequence ID" value="MET3576841.1"/>
    <property type="molecule type" value="Genomic_DNA"/>
</dbReference>
<evidence type="ECO:0000313" key="1">
    <source>
        <dbReference type="EMBL" id="MET3576841.1"/>
    </source>
</evidence>
<sequence length="142" mass="16340">MKLKKGRFAKWGGREYELASYQRVYYLATEDSDAQKDGFKPQSGKHGRFIREVSLKELDDAYEIIPYTVYGSHRFLLEGITDDGKAVLVTNDPFVQDKLPLKPYGLHEFIMEIPFEQIKIDEDRIPILGFNGTGSRNGRGKY</sequence>
<keyword evidence="2" id="KW-1185">Reference proteome</keyword>
<organism evidence="1 2">
    <name type="scientific">Bhargavaea ullalensis</name>
    <dbReference type="NCBI Taxonomy" id="1265685"/>
    <lineage>
        <taxon>Bacteria</taxon>
        <taxon>Bacillati</taxon>
        <taxon>Bacillota</taxon>
        <taxon>Bacilli</taxon>
        <taxon>Bacillales</taxon>
        <taxon>Caryophanaceae</taxon>
        <taxon>Bhargavaea</taxon>
    </lineage>
</organism>
<gene>
    <name evidence="1" type="ORF">ABID49_002773</name>
</gene>
<accession>A0ABV2GEX2</accession>
<protein>
    <submittedName>
        <fullName evidence="1">Uncharacterized protein</fullName>
    </submittedName>
</protein>
<evidence type="ECO:0000313" key="2">
    <source>
        <dbReference type="Proteomes" id="UP001549099"/>
    </source>
</evidence>
<dbReference type="RefSeq" id="WP_354199252.1">
    <property type="nucleotide sequence ID" value="NZ_JBEPLW010000036.1"/>
</dbReference>